<keyword evidence="10" id="KW-0430">Lectin</keyword>
<reference evidence="9" key="3">
    <citation type="submission" date="2020-06" db="EMBL/GenBank/DDBJ databases">
        <title>Helianthus annuus Genome sequencing and assembly Release 2.</title>
        <authorList>
            <person name="Gouzy J."/>
            <person name="Langlade N."/>
            <person name="Munos S."/>
        </authorList>
    </citation>
    <scope>NUCLEOTIDE SEQUENCE</scope>
    <source>
        <tissue evidence="9">Leaves</tissue>
    </source>
</reference>
<evidence type="ECO:0000313" key="10">
    <source>
        <dbReference type="EMBL" id="OTG17373.1"/>
    </source>
</evidence>
<dbReference type="InterPro" id="IPR017441">
    <property type="entry name" value="Protein_kinase_ATP_BS"/>
</dbReference>
<dbReference type="FunFam" id="3.30.200.20:FF:000039">
    <property type="entry name" value="receptor-like protein kinase FERONIA"/>
    <property type="match status" value="1"/>
</dbReference>
<reference evidence="9 11" key="1">
    <citation type="journal article" date="2017" name="Nature">
        <title>The sunflower genome provides insights into oil metabolism, flowering and Asterid evolution.</title>
        <authorList>
            <person name="Badouin H."/>
            <person name="Gouzy J."/>
            <person name="Grassa C.J."/>
            <person name="Murat F."/>
            <person name="Staton S.E."/>
            <person name="Cottret L."/>
            <person name="Lelandais-Briere C."/>
            <person name="Owens G.L."/>
            <person name="Carrere S."/>
            <person name="Mayjonade B."/>
            <person name="Legrand L."/>
            <person name="Gill N."/>
            <person name="Kane N.C."/>
            <person name="Bowers J.E."/>
            <person name="Hubner S."/>
            <person name="Bellec A."/>
            <person name="Berard A."/>
            <person name="Berges H."/>
            <person name="Blanchet N."/>
            <person name="Boniface M.C."/>
            <person name="Brunel D."/>
            <person name="Catrice O."/>
            <person name="Chaidir N."/>
            <person name="Claudel C."/>
            <person name="Donnadieu C."/>
            <person name="Faraut T."/>
            <person name="Fievet G."/>
            <person name="Helmstetter N."/>
            <person name="King M."/>
            <person name="Knapp S.J."/>
            <person name="Lai Z."/>
            <person name="Le Paslier M.C."/>
            <person name="Lippi Y."/>
            <person name="Lorenzon L."/>
            <person name="Mandel J.R."/>
            <person name="Marage G."/>
            <person name="Marchand G."/>
            <person name="Marquand E."/>
            <person name="Bret-Mestries E."/>
            <person name="Morien E."/>
            <person name="Nambeesan S."/>
            <person name="Nguyen T."/>
            <person name="Pegot-Espagnet P."/>
            <person name="Pouilly N."/>
            <person name="Raftis F."/>
            <person name="Sallet E."/>
            <person name="Schiex T."/>
            <person name="Thomas J."/>
            <person name="Vandecasteele C."/>
            <person name="Vares D."/>
            <person name="Vear F."/>
            <person name="Vautrin S."/>
            <person name="Crespi M."/>
            <person name="Mangin B."/>
            <person name="Burke J.M."/>
            <person name="Salse J."/>
            <person name="Munos S."/>
            <person name="Vincourt P."/>
            <person name="Rieseberg L.H."/>
            <person name="Langlade N.B."/>
        </authorList>
    </citation>
    <scope>NUCLEOTIDE SEQUENCE [LARGE SCALE GENOMIC DNA]</scope>
    <source>
        <strain evidence="11">cv. SF193</strain>
        <tissue evidence="9">Leaves</tissue>
    </source>
</reference>
<dbReference type="GO" id="GO:0030246">
    <property type="term" value="F:carbohydrate binding"/>
    <property type="evidence" value="ECO:0007669"/>
    <property type="project" value="UniProtKB-KW"/>
</dbReference>
<dbReference type="PROSITE" id="PS00107">
    <property type="entry name" value="PROTEIN_KINASE_ATP"/>
    <property type="match status" value="1"/>
</dbReference>
<evidence type="ECO:0000256" key="2">
    <source>
        <dbReference type="ARBA" id="ARBA00022679"/>
    </source>
</evidence>
<keyword evidence="3 6" id="KW-0547">Nucleotide-binding</keyword>
<dbReference type="Proteomes" id="UP000215914">
    <property type="component" value="Chromosome 8"/>
</dbReference>
<reference evidence="10" key="2">
    <citation type="submission" date="2017-02" db="EMBL/GenBank/DDBJ databases">
        <title>Sunflower complete genome.</title>
        <authorList>
            <person name="Langlade N."/>
            <person name="Munos S."/>
        </authorList>
    </citation>
    <scope>NUCLEOTIDE SEQUENCE [LARGE SCALE GENOMIC DNA]</scope>
    <source>
        <tissue evidence="10">Leaves</tissue>
    </source>
</reference>
<dbReference type="InterPro" id="IPR001245">
    <property type="entry name" value="Ser-Thr/Tyr_kinase_cat_dom"/>
</dbReference>
<dbReference type="GO" id="GO:0004674">
    <property type="term" value="F:protein serine/threonine kinase activity"/>
    <property type="evidence" value="ECO:0007669"/>
    <property type="project" value="UniProtKB-KW"/>
</dbReference>
<protein>
    <submittedName>
        <fullName evidence="10">Putative concanavalin A-like lectin/glucanase domain, Tyrosine-protein kinase, neurotrophic receptor</fullName>
    </submittedName>
</protein>
<evidence type="ECO:0000256" key="7">
    <source>
        <dbReference type="RuleBase" id="RU000304"/>
    </source>
</evidence>
<evidence type="ECO:0000256" key="4">
    <source>
        <dbReference type="ARBA" id="ARBA00022777"/>
    </source>
</evidence>
<dbReference type="AlphaFoldDB" id="A0A251U2Z3"/>
<dbReference type="PROSITE" id="PS00108">
    <property type="entry name" value="PROTEIN_KINASE_ST"/>
    <property type="match status" value="1"/>
</dbReference>
<evidence type="ECO:0000256" key="5">
    <source>
        <dbReference type="ARBA" id="ARBA00022840"/>
    </source>
</evidence>
<dbReference type="EMBL" id="CM007897">
    <property type="protein sequence ID" value="OTG17373.1"/>
    <property type="molecule type" value="Genomic_DNA"/>
</dbReference>
<dbReference type="Pfam" id="PF07714">
    <property type="entry name" value="PK_Tyr_Ser-Thr"/>
    <property type="match status" value="1"/>
</dbReference>
<evidence type="ECO:0000256" key="3">
    <source>
        <dbReference type="ARBA" id="ARBA00022741"/>
    </source>
</evidence>
<dbReference type="GO" id="GO:0004714">
    <property type="term" value="F:transmembrane receptor protein tyrosine kinase activity"/>
    <property type="evidence" value="ECO:0007669"/>
    <property type="project" value="InterPro"/>
</dbReference>
<dbReference type="InterPro" id="IPR008271">
    <property type="entry name" value="Ser/Thr_kinase_AS"/>
</dbReference>
<feature type="binding site" evidence="6">
    <location>
        <position position="53"/>
    </location>
    <ligand>
        <name>ATP</name>
        <dbReference type="ChEBI" id="CHEBI:30616"/>
    </ligand>
</feature>
<gene>
    <name evidence="10" type="ORF">HannXRQ_Chr08g0211501</name>
    <name evidence="9" type="ORF">HanXRQr2_Chr08g0321841</name>
</gene>
<dbReference type="SMART" id="SM00220">
    <property type="entry name" value="S_TKc"/>
    <property type="match status" value="1"/>
</dbReference>
<dbReference type="Gene3D" id="1.10.510.10">
    <property type="entry name" value="Transferase(Phosphotransferase) domain 1"/>
    <property type="match status" value="1"/>
</dbReference>
<accession>A0A251U2Z3</accession>
<dbReference type="Gene3D" id="3.30.200.20">
    <property type="entry name" value="Phosphorylase Kinase, domain 1"/>
    <property type="match status" value="1"/>
</dbReference>
<dbReference type="GO" id="GO:0005886">
    <property type="term" value="C:plasma membrane"/>
    <property type="evidence" value="ECO:0000318"/>
    <property type="project" value="GO_Central"/>
</dbReference>
<evidence type="ECO:0000313" key="9">
    <source>
        <dbReference type="EMBL" id="KAF5793877.1"/>
    </source>
</evidence>
<keyword evidence="4 10" id="KW-0418">Kinase</keyword>
<dbReference type="InterPro" id="IPR011009">
    <property type="entry name" value="Kinase-like_dom_sf"/>
</dbReference>
<dbReference type="PROSITE" id="PS50011">
    <property type="entry name" value="PROTEIN_KINASE_DOM"/>
    <property type="match status" value="1"/>
</dbReference>
<evidence type="ECO:0000313" key="11">
    <source>
        <dbReference type="Proteomes" id="UP000215914"/>
    </source>
</evidence>
<dbReference type="PIRSF" id="PIRSF000654">
    <property type="entry name" value="Integrin-linked_kinase"/>
    <property type="match status" value="1"/>
</dbReference>
<keyword evidence="10" id="KW-0675">Receptor</keyword>
<feature type="domain" description="Protein kinase" evidence="8">
    <location>
        <begin position="25"/>
        <end position="298"/>
    </location>
</feature>
<dbReference type="SUPFAM" id="SSF56112">
    <property type="entry name" value="Protein kinase-like (PK-like)"/>
    <property type="match status" value="1"/>
</dbReference>
<evidence type="ECO:0000256" key="6">
    <source>
        <dbReference type="PROSITE-ProRule" id="PRU10141"/>
    </source>
</evidence>
<dbReference type="Gramene" id="mRNA:HanXRQr2_Chr08g0321841">
    <property type="protein sequence ID" value="CDS:HanXRQr2_Chr08g0321841.1"/>
    <property type="gene ID" value="HanXRQr2_Chr08g0321841"/>
</dbReference>
<comment type="similarity">
    <text evidence="7">Belongs to the protein kinase superfamily.</text>
</comment>
<sequence>MSSIEEEVKHLQIPLQELSNATSGFSKRNLIGTGGFGKVYQGNSVKHGDIAIKMLDPWQGQGDHEFKTEIALLSVYKHENIVSLLGFCHEDGKKMLVYKHESNGSLDKHLNNPDLTWIQRLHICLDAARGLQYLHGDVEPHRRILHRDVKSSNILLDEHWKAKISYFGLSRMSPANMECTFLISNACGTIGYIDPDYLNTGFLTQKSDVFSFGVVLFEVLCGRLTRVTKYKDKREFLINLVKIHWGRKTLDEIIYSELETQINKLSLLTFSTIAYQCLQSGNERPTMKKVVEQLQKALDYQLVSCCIRLYI</sequence>
<dbReference type="GO" id="GO:0005524">
    <property type="term" value="F:ATP binding"/>
    <property type="evidence" value="ECO:0007669"/>
    <property type="project" value="UniProtKB-UniRule"/>
</dbReference>
<keyword evidence="11" id="KW-1185">Reference proteome</keyword>
<evidence type="ECO:0000256" key="1">
    <source>
        <dbReference type="ARBA" id="ARBA00022527"/>
    </source>
</evidence>
<keyword evidence="1 7" id="KW-0723">Serine/threonine-protein kinase</keyword>
<proteinExistence type="inferred from homology"/>
<dbReference type="InParanoid" id="A0A251U2Z3"/>
<dbReference type="InterPro" id="IPR045272">
    <property type="entry name" value="ANXUR1/2-like"/>
</dbReference>
<dbReference type="GO" id="GO:0004672">
    <property type="term" value="F:protein kinase activity"/>
    <property type="evidence" value="ECO:0000318"/>
    <property type="project" value="GO_Central"/>
</dbReference>
<dbReference type="EMBL" id="MNCJ02000323">
    <property type="protein sequence ID" value="KAF5793877.1"/>
    <property type="molecule type" value="Genomic_DNA"/>
</dbReference>
<evidence type="ECO:0000259" key="8">
    <source>
        <dbReference type="PROSITE" id="PS50011"/>
    </source>
</evidence>
<organism evidence="10 11">
    <name type="scientific">Helianthus annuus</name>
    <name type="common">Common sunflower</name>
    <dbReference type="NCBI Taxonomy" id="4232"/>
    <lineage>
        <taxon>Eukaryota</taxon>
        <taxon>Viridiplantae</taxon>
        <taxon>Streptophyta</taxon>
        <taxon>Embryophyta</taxon>
        <taxon>Tracheophyta</taxon>
        <taxon>Spermatophyta</taxon>
        <taxon>Magnoliopsida</taxon>
        <taxon>eudicotyledons</taxon>
        <taxon>Gunneridae</taxon>
        <taxon>Pentapetalae</taxon>
        <taxon>asterids</taxon>
        <taxon>campanulids</taxon>
        <taxon>Asterales</taxon>
        <taxon>Asteraceae</taxon>
        <taxon>Asteroideae</taxon>
        <taxon>Heliantheae alliance</taxon>
        <taxon>Heliantheae</taxon>
        <taxon>Helianthus</taxon>
    </lineage>
</organism>
<dbReference type="PANTHER" id="PTHR27003:SF458">
    <property type="entry name" value="TOLL_INTERLEUKIN-1 RECEPTOR HOMOLOGY (TIR) DOMAIN, PROTEIN KINASE-LIKE DOMAIN PROTEIN-RELATED"/>
    <property type="match status" value="1"/>
</dbReference>
<dbReference type="InterPro" id="IPR000719">
    <property type="entry name" value="Prot_kinase_dom"/>
</dbReference>
<keyword evidence="2 9" id="KW-0808">Transferase</keyword>
<dbReference type="PANTHER" id="PTHR27003">
    <property type="entry name" value="OS07G0166700 PROTEIN"/>
    <property type="match status" value="1"/>
</dbReference>
<name>A0A251U2Z3_HELAN</name>
<keyword evidence="5 6" id="KW-0067">ATP-binding</keyword>